<keyword evidence="1" id="KW-0472">Membrane</keyword>
<feature type="non-terminal residue" evidence="4">
    <location>
        <position position="308"/>
    </location>
</feature>
<organism evidence="4 5">
    <name type="scientific">Proteiniphilum acetatigenes</name>
    <dbReference type="NCBI Taxonomy" id="294710"/>
    <lineage>
        <taxon>Bacteria</taxon>
        <taxon>Pseudomonadati</taxon>
        <taxon>Bacteroidota</taxon>
        <taxon>Bacteroidia</taxon>
        <taxon>Bacteroidales</taxon>
        <taxon>Dysgonomonadaceae</taxon>
        <taxon>Proteiniphilum</taxon>
    </lineage>
</organism>
<dbReference type="EMBL" id="LGGN01000082">
    <property type="protein sequence ID" value="KUK78029.1"/>
    <property type="molecule type" value="Genomic_DNA"/>
</dbReference>
<feature type="chain" id="PRO_5007096955" evidence="2">
    <location>
        <begin position="23"/>
        <end position="308"/>
    </location>
</feature>
<dbReference type="FunFam" id="2.60.40.1120:FF:000003">
    <property type="entry name" value="Outer membrane protein Omp121"/>
    <property type="match status" value="1"/>
</dbReference>
<dbReference type="PANTHER" id="PTHR30069:SF28">
    <property type="entry name" value="TONB-DEPENDENT RECEPTOR YNCD-RELATED"/>
    <property type="match status" value="1"/>
</dbReference>
<dbReference type="InterPro" id="IPR008969">
    <property type="entry name" value="CarboxyPept-like_regulatory"/>
</dbReference>
<name>A0A101HJQ7_9BACT</name>
<protein>
    <submittedName>
        <fullName evidence="4">TonB-linked outer membrane protein, SusC/RagA family</fullName>
    </submittedName>
</protein>
<evidence type="ECO:0000313" key="4">
    <source>
        <dbReference type="EMBL" id="KUK78029.1"/>
    </source>
</evidence>
<evidence type="ECO:0000313" key="5">
    <source>
        <dbReference type="Proteomes" id="UP000053860"/>
    </source>
</evidence>
<keyword evidence="1" id="KW-0812">Transmembrane</keyword>
<dbReference type="InterPro" id="IPR039426">
    <property type="entry name" value="TonB-dep_rcpt-like"/>
</dbReference>
<dbReference type="PROSITE" id="PS52016">
    <property type="entry name" value="TONB_DEPENDENT_REC_3"/>
    <property type="match status" value="1"/>
</dbReference>
<accession>A0A101HJQ7</accession>
<dbReference type="Gene3D" id="2.170.130.10">
    <property type="entry name" value="TonB-dependent receptor, plug domain"/>
    <property type="match status" value="1"/>
</dbReference>
<dbReference type="InterPro" id="IPR023997">
    <property type="entry name" value="TonB-dep_OMP_SusC/RagA_CS"/>
</dbReference>
<dbReference type="AlphaFoldDB" id="A0A101HJQ7"/>
<dbReference type="PANTHER" id="PTHR30069">
    <property type="entry name" value="TONB-DEPENDENT OUTER MEMBRANE RECEPTOR"/>
    <property type="match status" value="1"/>
</dbReference>
<dbReference type="NCBIfam" id="TIGR04057">
    <property type="entry name" value="SusC_RagA_signa"/>
    <property type="match status" value="1"/>
</dbReference>
<keyword evidence="1" id="KW-0813">Transport</keyword>
<comment type="subcellular location">
    <subcellularLocation>
        <location evidence="1">Cell outer membrane</location>
        <topology evidence="1">Multi-pass membrane protein</topology>
    </subcellularLocation>
</comment>
<comment type="similarity">
    <text evidence="1">Belongs to the TonB-dependent receptor family.</text>
</comment>
<dbReference type="FunFam" id="2.170.130.10:FF:000009">
    <property type="entry name" value="SusC/RagA family TonB-linked outer membrane protein"/>
    <property type="match status" value="1"/>
</dbReference>
<dbReference type="Pfam" id="PF13715">
    <property type="entry name" value="CarbopepD_reg_2"/>
    <property type="match status" value="1"/>
</dbReference>
<gene>
    <name evidence="4" type="ORF">XD92_0575</name>
</gene>
<evidence type="ECO:0000256" key="2">
    <source>
        <dbReference type="SAM" id="SignalP"/>
    </source>
</evidence>
<feature type="signal peptide" evidence="2">
    <location>
        <begin position="1"/>
        <end position="22"/>
    </location>
</feature>
<proteinExistence type="inferred from homology"/>
<keyword evidence="2" id="KW-0732">Signal</keyword>
<keyword evidence="1" id="KW-1134">Transmembrane beta strand</keyword>
<dbReference type="InterPro" id="IPR012910">
    <property type="entry name" value="Plug_dom"/>
</dbReference>
<sequence>MKLKLKIATVLNLLLFSVVLFAQQQINVTGTVTEGATGDPAIGVTVLVKGTSIGTVTDIDGKYSLNNVPANATLVFSYIGMTTIEEPVNGRTVINVVMNEDVQALEELVVIGYGAARKRDLTGSIVTISADEIANRPSANPLASLQGKVAGVQVVNSGRAGQDPEIRIRGTNSVNGYKPLYIVDGLFSDNINYINPADIQSMEILKDPSSLAIFGMRGANGVIIITTKKAKAGQTIVNLNASYGLKNINDLIDVTNAAQFRELYDEQRVNQGALPFDYTNWGADTNWQDEYFRTAYILNSNASITGST</sequence>
<dbReference type="SUPFAM" id="SSF49464">
    <property type="entry name" value="Carboxypeptidase regulatory domain-like"/>
    <property type="match status" value="1"/>
</dbReference>
<evidence type="ECO:0000259" key="3">
    <source>
        <dbReference type="Pfam" id="PF07715"/>
    </source>
</evidence>
<dbReference type="GO" id="GO:0009279">
    <property type="term" value="C:cell outer membrane"/>
    <property type="evidence" value="ECO:0007669"/>
    <property type="project" value="UniProtKB-SubCell"/>
</dbReference>
<dbReference type="GO" id="GO:0044718">
    <property type="term" value="P:siderophore transmembrane transport"/>
    <property type="evidence" value="ECO:0007669"/>
    <property type="project" value="TreeGrafter"/>
</dbReference>
<dbReference type="Gene3D" id="2.60.40.1120">
    <property type="entry name" value="Carboxypeptidase-like, regulatory domain"/>
    <property type="match status" value="1"/>
</dbReference>
<dbReference type="GO" id="GO:0015344">
    <property type="term" value="F:siderophore uptake transmembrane transporter activity"/>
    <property type="evidence" value="ECO:0007669"/>
    <property type="project" value="TreeGrafter"/>
</dbReference>
<comment type="caution">
    <text evidence="4">The sequence shown here is derived from an EMBL/GenBank/DDBJ whole genome shotgun (WGS) entry which is preliminary data.</text>
</comment>
<evidence type="ECO:0000256" key="1">
    <source>
        <dbReference type="PROSITE-ProRule" id="PRU01360"/>
    </source>
</evidence>
<feature type="domain" description="TonB-dependent receptor plug" evidence="3">
    <location>
        <begin position="118"/>
        <end position="222"/>
    </location>
</feature>
<keyword evidence="1" id="KW-0998">Cell outer membrane</keyword>
<dbReference type="Pfam" id="PF07715">
    <property type="entry name" value="Plug"/>
    <property type="match status" value="1"/>
</dbReference>
<dbReference type="Proteomes" id="UP000053860">
    <property type="component" value="Unassembled WGS sequence"/>
</dbReference>
<dbReference type="InterPro" id="IPR037066">
    <property type="entry name" value="Plug_dom_sf"/>
</dbReference>
<reference evidence="5" key="1">
    <citation type="journal article" date="2015" name="MBio">
        <title>Genome-Resolved Metagenomic Analysis Reveals Roles for Candidate Phyla and Other Microbial Community Members in Biogeochemical Transformations in Oil Reservoirs.</title>
        <authorList>
            <person name="Hu P."/>
            <person name="Tom L."/>
            <person name="Singh A."/>
            <person name="Thomas B.C."/>
            <person name="Baker B.J."/>
            <person name="Piceno Y.M."/>
            <person name="Andersen G.L."/>
            <person name="Banfield J.F."/>
        </authorList>
    </citation>
    <scope>NUCLEOTIDE SEQUENCE [LARGE SCALE GENOMIC DNA]</scope>
</reference>
<dbReference type="SUPFAM" id="SSF56935">
    <property type="entry name" value="Porins"/>
    <property type="match status" value="1"/>
</dbReference>